<organism evidence="1 2">
    <name type="scientific">Naganishia cerealis</name>
    <dbReference type="NCBI Taxonomy" id="610337"/>
    <lineage>
        <taxon>Eukaryota</taxon>
        <taxon>Fungi</taxon>
        <taxon>Dikarya</taxon>
        <taxon>Basidiomycota</taxon>
        <taxon>Agaricomycotina</taxon>
        <taxon>Tremellomycetes</taxon>
        <taxon>Filobasidiales</taxon>
        <taxon>Filobasidiaceae</taxon>
        <taxon>Naganishia</taxon>
    </lineage>
</organism>
<proteinExistence type="predicted"/>
<dbReference type="EMBL" id="JASBWR010000046">
    <property type="protein sequence ID" value="KAJ9103463.1"/>
    <property type="molecule type" value="Genomic_DNA"/>
</dbReference>
<evidence type="ECO:0000313" key="1">
    <source>
        <dbReference type="EMBL" id="KAJ9103463.1"/>
    </source>
</evidence>
<name>A0ACC2VVM0_9TREE</name>
<gene>
    <name evidence="1" type="ORF">QFC19_004414</name>
</gene>
<comment type="caution">
    <text evidence="1">The sequence shown here is derived from an EMBL/GenBank/DDBJ whole genome shotgun (WGS) entry which is preliminary data.</text>
</comment>
<evidence type="ECO:0000313" key="2">
    <source>
        <dbReference type="Proteomes" id="UP001241377"/>
    </source>
</evidence>
<accession>A0ACC2VVM0</accession>
<protein>
    <submittedName>
        <fullName evidence="1">Uncharacterized protein</fullName>
    </submittedName>
</protein>
<sequence>MSQSLLVSISTTWSPHTAHVLLSHLSPAQMFRRDKPAPEVGKTEPKTAPPSGERCGDSEVESDSKIELSSEKRPSLFDHSSNSQTTLFSHTSKVSATAPEESASDSEDISDISEEEDDFYDSDSDTGALSAPFENTARERSDSYFPSKSSKSPSLVRGFQPAESEAESSVNKLAKSVASSHKSSANQLPLRSNIFFIANSPSPPESSEKSTRGHLSSLFRRLKKPENASCLSRPDDDSEWVSVSSEDEPPAEQHHSLNFHKRDLSHSHTGSLTDVMTPHRSNDTIPPPLLGKPRSLLSGLFLSELAAAPDRRTANPKPKLKRSSTTGIITIEGSGRDSSNTTRPSIMFSKKYNSVLNISRNYPHFHNVNVKNNILDDYSSDNDEDDSVLGKQKLIVGISDFNVTRSSNSINSNERKDGLATSPHDALSSSLTKYSGSVHEHSLRNLLSKSSLSLSGLFSSRAKARKNASLEQLKTTPVYQTEESYDPQPVLSSLKSPTSIKNSDHSPATASSTKSSPITLDSNSGASPRAAGTKMSPKLTRRSMLSTELSKSLKDSIIIDYRLGKVPLPPKVVRSEKVEVKDEYIENDYHSKGVSETATDADLKRAYRKKALQLHPDKNPDDIEGATQRFALVRAAYEVLSDPQERSWYDSHKNQILRDDDDYGTEDEAIPSIPSISVEELMRYFNPALYTIIDDSLSGFYNVTERLFERLAAEEIRHARLQGLKEYELFKDDAPNVNVIDSSMLKFPRFGNSASDYTTQVRRFYTEWSSFQTVKSFAWKDSYRYSSAPDRRTKRLMEKENKKIRDSARKEYNETVRSYVQFIKKRDPRVKSGISEFEKQRKKKHQEELERQVKEQRNRELREMAKAKFDVQDWQKLDLDELEEVERILEEDFRSSSDSEFDEFAPPEDDDYYDCVVCNKQFKTKRQFEMHELSNKHKKAVKRLKWSMRKEGIELGIDKMDGETSQESDEFTTASEDEEKEDLKEDLKEAGDLKEFDSVDNNKPDYEVDNEVDSDIDTDLAKLAQSVENGLKVNFDSDDDWGTKPKKKKKEKKITTQTSSNSSLEVCTVCNESFPSRNKLFQHVNSTGHALAPPKRKKNKKRK</sequence>
<dbReference type="Proteomes" id="UP001241377">
    <property type="component" value="Unassembled WGS sequence"/>
</dbReference>
<keyword evidence="2" id="KW-1185">Reference proteome</keyword>
<reference evidence="1" key="1">
    <citation type="submission" date="2023-04" db="EMBL/GenBank/DDBJ databases">
        <title>Draft Genome sequencing of Naganishia species isolated from polar environments using Oxford Nanopore Technology.</title>
        <authorList>
            <person name="Leo P."/>
            <person name="Venkateswaran K."/>
        </authorList>
    </citation>
    <scope>NUCLEOTIDE SEQUENCE</scope>
    <source>
        <strain evidence="1">MNA-CCFEE 5261</strain>
    </source>
</reference>